<name>A0A8T0JBN7_CERPU</name>
<keyword evidence="4" id="KW-1185">Reference proteome</keyword>
<reference evidence="3" key="1">
    <citation type="submission" date="2020-06" db="EMBL/GenBank/DDBJ databases">
        <title>WGS assembly of Ceratodon purpureus strain R40.</title>
        <authorList>
            <person name="Carey S.B."/>
            <person name="Jenkins J."/>
            <person name="Shu S."/>
            <person name="Lovell J.T."/>
            <person name="Sreedasyam A."/>
            <person name="Maumus F."/>
            <person name="Tiley G.P."/>
            <person name="Fernandez-Pozo N."/>
            <person name="Barry K."/>
            <person name="Chen C."/>
            <person name="Wang M."/>
            <person name="Lipzen A."/>
            <person name="Daum C."/>
            <person name="Saski C.A."/>
            <person name="Payton A.C."/>
            <person name="Mcbreen J.C."/>
            <person name="Conrad R.E."/>
            <person name="Kollar L.M."/>
            <person name="Olsson S."/>
            <person name="Huttunen S."/>
            <person name="Landis J.B."/>
            <person name="Wickett N.J."/>
            <person name="Johnson M.G."/>
            <person name="Rensing S.A."/>
            <person name="Grimwood J."/>
            <person name="Schmutz J."/>
            <person name="Mcdaniel S.F."/>
        </authorList>
    </citation>
    <scope>NUCLEOTIDE SEQUENCE</scope>
    <source>
        <strain evidence="3">R40</strain>
    </source>
</reference>
<evidence type="ECO:0000256" key="2">
    <source>
        <dbReference type="SAM" id="SignalP"/>
    </source>
</evidence>
<gene>
    <name evidence="3" type="ORF">KC19_1G311700</name>
</gene>
<feature type="region of interest" description="Disordered" evidence="1">
    <location>
        <begin position="33"/>
        <end position="55"/>
    </location>
</feature>
<feature type="signal peptide" evidence="2">
    <location>
        <begin position="1"/>
        <end position="22"/>
    </location>
</feature>
<dbReference type="AlphaFoldDB" id="A0A8T0JBN7"/>
<comment type="caution">
    <text evidence="3">The sequence shown here is derived from an EMBL/GenBank/DDBJ whole genome shotgun (WGS) entry which is preliminary data.</text>
</comment>
<feature type="chain" id="PRO_5035762953" evidence="2">
    <location>
        <begin position="23"/>
        <end position="55"/>
    </location>
</feature>
<organism evidence="3 4">
    <name type="scientific">Ceratodon purpureus</name>
    <name type="common">Fire moss</name>
    <name type="synonym">Dicranum purpureum</name>
    <dbReference type="NCBI Taxonomy" id="3225"/>
    <lineage>
        <taxon>Eukaryota</taxon>
        <taxon>Viridiplantae</taxon>
        <taxon>Streptophyta</taxon>
        <taxon>Embryophyta</taxon>
        <taxon>Bryophyta</taxon>
        <taxon>Bryophytina</taxon>
        <taxon>Bryopsida</taxon>
        <taxon>Dicranidae</taxon>
        <taxon>Pseudoditrichales</taxon>
        <taxon>Ditrichaceae</taxon>
        <taxon>Ceratodon</taxon>
    </lineage>
</organism>
<sequence>MILKTKTMLLLFILKSIPKSYIVETILASPASSLGRWTTPNRCREPTRNLHSAQA</sequence>
<protein>
    <submittedName>
        <fullName evidence="3">Uncharacterized protein</fullName>
    </submittedName>
</protein>
<accession>A0A8T0JBN7</accession>
<evidence type="ECO:0000313" key="4">
    <source>
        <dbReference type="Proteomes" id="UP000822688"/>
    </source>
</evidence>
<proteinExistence type="predicted"/>
<dbReference type="EMBL" id="CM026421">
    <property type="protein sequence ID" value="KAG0593207.1"/>
    <property type="molecule type" value="Genomic_DNA"/>
</dbReference>
<dbReference type="Proteomes" id="UP000822688">
    <property type="component" value="Chromosome 1"/>
</dbReference>
<evidence type="ECO:0000256" key="1">
    <source>
        <dbReference type="SAM" id="MobiDB-lite"/>
    </source>
</evidence>
<keyword evidence="2" id="KW-0732">Signal</keyword>
<evidence type="ECO:0000313" key="3">
    <source>
        <dbReference type="EMBL" id="KAG0593207.1"/>
    </source>
</evidence>